<dbReference type="OrthoDB" id="414243at2759"/>
<comment type="catalytic activity">
    <reaction evidence="3">
        <text>RX + glutathione = an S-substituted glutathione + a halide anion + H(+)</text>
        <dbReference type="Rhea" id="RHEA:16437"/>
        <dbReference type="ChEBI" id="CHEBI:15378"/>
        <dbReference type="ChEBI" id="CHEBI:16042"/>
        <dbReference type="ChEBI" id="CHEBI:17792"/>
        <dbReference type="ChEBI" id="CHEBI:57925"/>
        <dbReference type="ChEBI" id="CHEBI:90779"/>
        <dbReference type="EC" id="2.5.1.18"/>
    </reaction>
</comment>
<evidence type="ECO:0000313" key="9">
    <source>
        <dbReference type="Proteomes" id="UP000663882"/>
    </source>
</evidence>
<dbReference type="Gene3D" id="3.40.30.10">
    <property type="entry name" value="Glutaredoxin"/>
    <property type="match status" value="1"/>
</dbReference>
<dbReference type="SFLD" id="SFLDG01205">
    <property type="entry name" value="AMPS.1"/>
    <property type="match status" value="1"/>
</dbReference>
<dbReference type="InterPro" id="IPR036249">
    <property type="entry name" value="Thioredoxin-like_sf"/>
</dbReference>
<dbReference type="SUPFAM" id="SSF47616">
    <property type="entry name" value="GST C-terminal domain-like"/>
    <property type="match status" value="1"/>
</dbReference>
<dbReference type="SFLD" id="SFLDG00363">
    <property type="entry name" value="AMPS_(cytGST):_Alpha-__Mu-__Pi"/>
    <property type="match status" value="1"/>
</dbReference>
<name>A0A814EYC0_9BILA</name>
<dbReference type="Pfam" id="PF02798">
    <property type="entry name" value="GST_N"/>
    <property type="match status" value="1"/>
</dbReference>
<dbReference type="InterPro" id="IPR010987">
    <property type="entry name" value="Glutathione-S-Trfase_C-like"/>
</dbReference>
<feature type="domain" description="GST C-terminal" evidence="6">
    <location>
        <begin position="81"/>
        <end position="205"/>
    </location>
</feature>
<dbReference type="Proteomes" id="UP000663882">
    <property type="component" value="Unassembled WGS sequence"/>
</dbReference>
<dbReference type="InterPro" id="IPR040079">
    <property type="entry name" value="Glutathione_S-Trfase"/>
</dbReference>
<evidence type="ECO:0000259" key="5">
    <source>
        <dbReference type="PROSITE" id="PS50404"/>
    </source>
</evidence>
<sequence>MSTYKLYYFNNRGRGEVCRLIFAAAGQIYEDIRYEDDQWLLHKDKILLGQMPVLEYNDIKLPQSRAIARFLAKQFQLAGRNDIEQAKVDAVVDTIEDLIEKLIPVFDEQNDVKREELSKKFFSEELPKHLQNLDVLLKVFGNGGSFFVGNHLTWADLYFYNFFETILGINENCLNNYPSLKQNRQEVEKQPKIAKYLQNRPKTSI</sequence>
<dbReference type="InterPro" id="IPR004046">
    <property type="entry name" value="GST_C"/>
</dbReference>
<dbReference type="Gene3D" id="1.20.1050.10">
    <property type="match status" value="1"/>
</dbReference>
<dbReference type="InterPro" id="IPR004045">
    <property type="entry name" value="Glutathione_S-Trfase_N"/>
</dbReference>
<comment type="function">
    <text evidence="4">S-crystallins are structural components of squids and octopi eye lens. Contains relatively little if any GST activity.</text>
</comment>
<dbReference type="EMBL" id="CAJNOO010000560">
    <property type="protein sequence ID" value="CAF0978518.1"/>
    <property type="molecule type" value="Genomic_DNA"/>
</dbReference>
<feature type="domain" description="GST N-terminal" evidence="5">
    <location>
        <begin position="2"/>
        <end position="79"/>
    </location>
</feature>
<dbReference type="Pfam" id="PF14497">
    <property type="entry name" value="GST_C_3"/>
    <property type="match status" value="1"/>
</dbReference>
<keyword evidence="2" id="KW-0808">Transferase</keyword>
<reference evidence="7" key="1">
    <citation type="submission" date="2021-02" db="EMBL/GenBank/DDBJ databases">
        <authorList>
            <person name="Nowell W R."/>
        </authorList>
    </citation>
    <scope>NUCLEOTIDE SEQUENCE</scope>
</reference>
<dbReference type="AlphaFoldDB" id="A0A814EYC0"/>
<dbReference type="CDD" id="cd03192">
    <property type="entry name" value="GST_C_Sigma_like"/>
    <property type="match status" value="1"/>
</dbReference>
<evidence type="ECO:0000256" key="4">
    <source>
        <dbReference type="ARBA" id="ARBA00049616"/>
    </source>
</evidence>
<protein>
    <recommendedName>
        <fullName evidence="1">glutathione transferase</fullName>
        <ecNumber evidence="1">2.5.1.18</ecNumber>
    </recommendedName>
</protein>
<dbReference type="PANTHER" id="PTHR11571">
    <property type="entry name" value="GLUTATHIONE S-TRANSFERASE"/>
    <property type="match status" value="1"/>
</dbReference>
<comment type="caution">
    <text evidence="7">The sequence shown here is derived from an EMBL/GenBank/DDBJ whole genome shotgun (WGS) entry which is preliminary data.</text>
</comment>
<organism evidence="7 9">
    <name type="scientific">Rotaria sordida</name>
    <dbReference type="NCBI Taxonomy" id="392033"/>
    <lineage>
        <taxon>Eukaryota</taxon>
        <taxon>Metazoa</taxon>
        <taxon>Spiralia</taxon>
        <taxon>Gnathifera</taxon>
        <taxon>Rotifera</taxon>
        <taxon>Eurotatoria</taxon>
        <taxon>Bdelloidea</taxon>
        <taxon>Philodinida</taxon>
        <taxon>Philodinidae</taxon>
        <taxon>Rotaria</taxon>
    </lineage>
</organism>
<dbReference type="FunFam" id="3.40.30.10:FF:000035">
    <property type="entry name" value="hematopoietic prostaglandin D synthase"/>
    <property type="match status" value="1"/>
</dbReference>
<proteinExistence type="predicted"/>
<dbReference type="SFLD" id="SFLDS00019">
    <property type="entry name" value="Glutathione_Transferase_(cytos"/>
    <property type="match status" value="1"/>
</dbReference>
<dbReference type="PANTHER" id="PTHR11571:SF224">
    <property type="entry name" value="HEMATOPOIETIC PROSTAGLANDIN D SYNTHASE"/>
    <property type="match status" value="1"/>
</dbReference>
<evidence type="ECO:0000313" key="7">
    <source>
        <dbReference type="EMBL" id="CAF0978518.1"/>
    </source>
</evidence>
<dbReference type="PROSITE" id="PS50404">
    <property type="entry name" value="GST_NTER"/>
    <property type="match status" value="1"/>
</dbReference>
<dbReference type="Proteomes" id="UP000663823">
    <property type="component" value="Unassembled WGS sequence"/>
</dbReference>
<evidence type="ECO:0000256" key="3">
    <source>
        <dbReference type="ARBA" id="ARBA00047960"/>
    </source>
</evidence>
<dbReference type="GO" id="GO:0004364">
    <property type="term" value="F:glutathione transferase activity"/>
    <property type="evidence" value="ECO:0007669"/>
    <property type="project" value="UniProtKB-EC"/>
</dbReference>
<dbReference type="EC" id="2.5.1.18" evidence="1"/>
<accession>A0A814EYC0</accession>
<evidence type="ECO:0000256" key="1">
    <source>
        <dbReference type="ARBA" id="ARBA00012452"/>
    </source>
</evidence>
<evidence type="ECO:0000256" key="2">
    <source>
        <dbReference type="ARBA" id="ARBA00022679"/>
    </source>
</evidence>
<dbReference type="CDD" id="cd03039">
    <property type="entry name" value="GST_N_Sigma_like"/>
    <property type="match status" value="1"/>
</dbReference>
<dbReference type="GO" id="GO:0006749">
    <property type="term" value="P:glutathione metabolic process"/>
    <property type="evidence" value="ECO:0007669"/>
    <property type="project" value="TreeGrafter"/>
</dbReference>
<dbReference type="PROSITE" id="PS50405">
    <property type="entry name" value="GST_CTER"/>
    <property type="match status" value="1"/>
</dbReference>
<gene>
    <name evidence="8" type="ORF">OTI717_LOCUS22044</name>
    <name evidence="7" type="ORF">RFH988_LOCUS13018</name>
</gene>
<evidence type="ECO:0000259" key="6">
    <source>
        <dbReference type="PROSITE" id="PS50405"/>
    </source>
</evidence>
<dbReference type="InterPro" id="IPR036282">
    <property type="entry name" value="Glutathione-S-Trfase_C_sf"/>
</dbReference>
<dbReference type="SUPFAM" id="SSF52833">
    <property type="entry name" value="Thioredoxin-like"/>
    <property type="match status" value="1"/>
</dbReference>
<dbReference type="FunFam" id="1.20.1050.10:FF:000030">
    <property type="entry name" value="Glutathione S-transferase S1"/>
    <property type="match status" value="1"/>
</dbReference>
<dbReference type="EMBL" id="CAJOAX010003685">
    <property type="protein sequence ID" value="CAF3867647.1"/>
    <property type="molecule type" value="Genomic_DNA"/>
</dbReference>
<dbReference type="InterPro" id="IPR050213">
    <property type="entry name" value="GST_superfamily"/>
</dbReference>
<evidence type="ECO:0000313" key="8">
    <source>
        <dbReference type="EMBL" id="CAF3867647.1"/>
    </source>
</evidence>